<keyword evidence="1" id="KW-0175">Coiled coil</keyword>
<feature type="compositionally biased region" description="Basic and acidic residues" evidence="2">
    <location>
        <begin position="1"/>
        <end position="19"/>
    </location>
</feature>
<feature type="region of interest" description="Disordered" evidence="2">
    <location>
        <begin position="850"/>
        <end position="870"/>
    </location>
</feature>
<feature type="coiled-coil region" evidence="1">
    <location>
        <begin position="644"/>
        <end position="678"/>
    </location>
</feature>
<name>A0A8J4DBH6_9CHLO</name>
<dbReference type="EMBL" id="BNCQ01000006">
    <property type="protein sequence ID" value="GIL99331.1"/>
    <property type="molecule type" value="Genomic_DNA"/>
</dbReference>
<evidence type="ECO:0000256" key="1">
    <source>
        <dbReference type="SAM" id="Coils"/>
    </source>
</evidence>
<dbReference type="AlphaFoldDB" id="A0A8J4DBH6"/>
<dbReference type="Proteomes" id="UP000722791">
    <property type="component" value="Unassembled WGS sequence"/>
</dbReference>
<protein>
    <recommendedName>
        <fullName evidence="7">Sfi1 spindle body domain-containing protein</fullName>
    </recommendedName>
</protein>
<organism evidence="4 5">
    <name type="scientific">Volvox reticuliferus</name>
    <dbReference type="NCBI Taxonomy" id="1737510"/>
    <lineage>
        <taxon>Eukaryota</taxon>
        <taxon>Viridiplantae</taxon>
        <taxon>Chlorophyta</taxon>
        <taxon>core chlorophytes</taxon>
        <taxon>Chlorophyceae</taxon>
        <taxon>CS clade</taxon>
        <taxon>Chlamydomonadales</taxon>
        <taxon>Volvocaceae</taxon>
        <taxon>Volvox</taxon>
    </lineage>
</organism>
<feature type="compositionally biased region" description="Polar residues" evidence="2">
    <location>
        <begin position="104"/>
        <end position="126"/>
    </location>
</feature>
<proteinExistence type="predicted"/>
<feature type="coiled-coil region" evidence="1">
    <location>
        <begin position="585"/>
        <end position="619"/>
    </location>
</feature>
<evidence type="ECO:0000313" key="4">
    <source>
        <dbReference type="EMBL" id="GIL99331.1"/>
    </source>
</evidence>
<evidence type="ECO:0000313" key="3">
    <source>
        <dbReference type="EMBL" id="GIL72843.1"/>
    </source>
</evidence>
<feature type="region of interest" description="Disordered" evidence="2">
    <location>
        <begin position="1"/>
        <end position="147"/>
    </location>
</feature>
<keyword evidence="6" id="KW-1185">Reference proteome</keyword>
<evidence type="ECO:0000313" key="5">
    <source>
        <dbReference type="Proteomes" id="UP000722791"/>
    </source>
</evidence>
<accession>A0A8J4DBH6</accession>
<reference evidence="4" key="1">
    <citation type="journal article" date="2021" name="Proc. Natl. Acad. Sci. U.S.A.">
        <title>Three genomes in the algal genus Volvox reveal the fate of a haploid sex-determining region after a transition to homothallism.</title>
        <authorList>
            <person name="Yamamoto K."/>
            <person name="Hamaji T."/>
            <person name="Kawai-Toyooka H."/>
            <person name="Matsuzaki R."/>
            <person name="Takahashi F."/>
            <person name="Nishimura Y."/>
            <person name="Kawachi M."/>
            <person name="Noguchi H."/>
            <person name="Minakuchi Y."/>
            <person name="Umen J.G."/>
            <person name="Toyoda A."/>
            <person name="Nozaki H."/>
        </authorList>
    </citation>
    <scope>NUCLEOTIDE SEQUENCE</scope>
    <source>
        <strain evidence="4">NIES-3785</strain>
        <strain evidence="3">NIES-3786</strain>
    </source>
</reference>
<dbReference type="Proteomes" id="UP000747110">
    <property type="component" value="Unassembled WGS sequence"/>
</dbReference>
<feature type="compositionally biased region" description="Basic and acidic residues" evidence="2">
    <location>
        <begin position="85"/>
        <end position="100"/>
    </location>
</feature>
<feature type="compositionally biased region" description="Low complexity" evidence="2">
    <location>
        <begin position="47"/>
        <end position="59"/>
    </location>
</feature>
<dbReference type="EMBL" id="BNCP01000004">
    <property type="protein sequence ID" value="GIL72843.1"/>
    <property type="molecule type" value="Genomic_DNA"/>
</dbReference>
<sequence length="870" mass="98889">MSERRSLQADEDFSSHRDSAMGGSRLSSKPAPSESNASRGTRRRHSPSPSDRSNRPDQSVHSYSVRELPGDLEPSVRSSDYTDDYDGRGLHRGKYRDDRRQRHQAPSSSHYSRSDDQYSSGYDSEQSASGSGSSSGSGSDSYSRSYTSRSSLTATHASASVQPSDVKGHRFQGDVSTWGRKVERTWREDSMSEYTLSSGLSPRNSEEVRAPFDVDEAKRALAYNAGLYGRAHTMRREGTAPKTMGIADDLPNRFALEHLNALAGMASKVQAAIEHNRKVFARRVRMEDKAIMKKTFDAWRAARYGSLAKQQLLRRAIARLQRGTLSRAFQAWKEKFHLADKSFAMRKKVIATINRGRLKRCFLEWRHICEDRWWKNQLAARDSQIHAMERKIEGFEKRPIVVLRRRKLYAIMEAWFNASIDRRRKRLRRLKAVMHWRNMSYVRAWNTWRAYVEECIRRRNLIKKCALKIRNVQMVAAWNKWFEAVLERRDEQARINRAIRHWMNATISRAWNKWWSWVLYRREYKIIINRWKNPMKGRALRGWIAMVDWRKRMRVILKRAALRLTKKHLVLAWEAWWQAIEDRKMEEQLTTKEQLVVTVKELREENERLRRDNERFVRLIDSGEWGRGRVAELVSAGEILKGERDALLKLIQSLRREYEAVQSAKVAQDEEMRALKERMLLGGAARNRMLVKGGSSFNALVRAMKQDLVEGGPGGQATVRDPNLIYQVDKLSLDQVTVFPDGELNVQAVASAPGAAAFARPISAGRGLRHPPVSPGPVQPMRVPPGFSGLAGGAGPSSALPGRVGAPLAVGATGPGSGRPVSREEVVARLQNLSKEELDSFEAALRAQKAAAARAVDPGRPPGVASSSYR</sequence>
<evidence type="ECO:0000256" key="2">
    <source>
        <dbReference type="SAM" id="MobiDB-lite"/>
    </source>
</evidence>
<gene>
    <name evidence="3" type="ORF">Vretifemale_3145</name>
    <name evidence="4" type="ORF">Vretimale_4525</name>
</gene>
<feature type="compositionally biased region" description="Low complexity" evidence="2">
    <location>
        <begin position="127"/>
        <end position="147"/>
    </location>
</feature>
<comment type="caution">
    <text evidence="4">The sequence shown here is derived from an EMBL/GenBank/DDBJ whole genome shotgun (WGS) entry which is preliminary data.</text>
</comment>
<evidence type="ECO:0000313" key="6">
    <source>
        <dbReference type="Proteomes" id="UP000747110"/>
    </source>
</evidence>
<evidence type="ECO:0008006" key="7">
    <source>
        <dbReference type="Google" id="ProtNLM"/>
    </source>
</evidence>
<dbReference type="OrthoDB" id="566935at2759"/>